<evidence type="ECO:0000313" key="3">
    <source>
        <dbReference type="EMBL" id="EFN59100.1"/>
    </source>
</evidence>
<accession>E1Z4R3</accession>
<keyword evidence="2" id="KW-0472">Membrane</keyword>
<dbReference type="eggNOG" id="ENOG502STZI">
    <property type="taxonomic scope" value="Eukaryota"/>
</dbReference>
<keyword evidence="2" id="KW-1133">Transmembrane helix</keyword>
<dbReference type="AlphaFoldDB" id="E1Z4R3"/>
<feature type="transmembrane region" description="Helical" evidence="2">
    <location>
        <begin position="383"/>
        <end position="408"/>
    </location>
</feature>
<name>E1Z4R3_CHLVA</name>
<evidence type="ECO:0000256" key="2">
    <source>
        <dbReference type="SAM" id="Phobius"/>
    </source>
</evidence>
<feature type="region of interest" description="Disordered" evidence="1">
    <location>
        <begin position="491"/>
        <end position="560"/>
    </location>
</feature>
<feature type="region of interest" description="Disordered" evidence="1">
    <location>
        <begin position="439"/>
        <end position="459"/>
    </location>
</feature>
<dbReference type="EMBL" id="GL433836">
    <property type="protein sequence ID" value="EFN59100.1"/>
    <property type="molecule type" value="Genomic_DNA"/>
</dbReference>
<dbReference type="Pfam" id="PF13385">
    <property type="entry name" value="Laminin_G_3"/>
    <property type="match status" value="1"/>
</dbReference>
<dbReference type="Proteomes" id="UP000008141">
    <property type="component" value="Unassembled WGS sequence"/>
</dbReference>
<gene>
    <name evidence="3" type="ORF">CHLNCDRAFT_137884</name>
</gene>
<organism evidence="4">
    <name type="scientific">Chlorella variabilis</name>
    <name type="common">Green alga</name>
    <dbReference type="NCBI Taxonomy" id="554065"/>
    <lineage>
        <taxon>Eukaryota</taxon>
        <taxon>Viridiplantae</taxon>
        <taxon>Chlorophyta</taxon>
        <taxon>core chlorophytes</taxon>
        <taxon>Trebouxiophyceae</taxon>
        <taxon>Chlorellales</taxon>
        <taxon>Chlorellaceae</taxon>
        <taxon>Chlorella clade</taxon>
        <taxon>Chlorella</taxon>
    </lineage>
</organism>
<dbReference type="SUPFAM" id="SSF49899">
    <property type="entry name" value="Concanavalin A-like lectins/glucanases"/>
    <property type="match status" value="1"/>
</dbReference>
<sequence length="560" mass="57759">MLCPVVPSDQPAQNCAANYTCAPLPQLSPNVSTSLAGLGFCTEEPAGGTFGSLQYLQLAKAPTPLAYFPLTSGSLESLLLPAYNGSLSGIPLPTWHQDPTFGSVINCTREAQSAVMLDTVPYASNGSFAVSLWMQRLPGSDTSGELFQYLYSHTGLGGQTTGQAPNKALSPSIDERGEPQQHVAIYLPDRGHPAYGVVRVIVSDANDTGGRWAEPTFMDSDGTLGNDAGGRKAKHAGEAPSYVNDGGWHMVTVSTHANDTPGFTLFVDGQQVAELSPSTKLNNGSAAAVTGGDPARLADDIVLCARSDLDEDRFFDGSVAHLMLFNEALTPDHVAGLYAAYSQNGTNGTGVPLVTAAEGSPDSSAMAADPSQSSHVGLTSGEIAGIVVASIGAGVAVVTLLALLAAGLRKRRNRFERYEDNAFPGAAFTNAEAGVPLGADRSGPAALPRSSAGHSIQLSSGKSLPVSSMAYEDSAAAGSFSQRRIEPALSDVSSLAPSVAGGHTADDGSDMDTASMATARSRMSDSLSIEPGKRGLIRKGGARVVLPGVQEADPRGPEEP</sequence>
<dbReference type="KEGG" id="cvr:CHLNCDRAFT_137884"/>
<dbReference type="Gene3D" id="2.60.120.200">
    <property type="match status" value="1"/>
</dbReference>
<dbReference type="RefSeq" id="XP_005851202.1">
    <property type="nucleotide sequence ID" value="XM_005851140.1"/>
</dbReference>
<evidence type="ECO:0000313" key="4">
    <source>
        <dbReference type="Proteomes" id="UP000008141"/>
    </source>
</evidence>
<keyword evidence="4" id="KW-1185">Reference proteome</keyword>
<protein>
    <submittedName>
        <fullName evidence="3">Expressed protein</fullName>
    </submittedName>
</protein>
<reference evidence="3 4" key="1">
    <citation type="journal article" date="2010" name="Plant Cell">
        <title>The Chlorella variabilis NC64A genome reveals adaptation to photosymbiosis, coevolution with viruses, and cryptic sex.</title>
        <authorList>
            <person name="Blanc G."/>
            <person name="Duncan G."/>
            <person name="Agarkova I."/>
            <person name="Borodovsky M."/>
            <person name="Gurnon J."/>
            <person name="Kuo A."/>
            <person name="Lindquist E."/>
            <person name="Lucas S."/>
            <person name="Pangilinan J."/>
            <person name="Polle J."/>
            <person name="Salamov A."/>
            <person name="Terry A."/>
            <person name="Yamada T."/>
            <person name="Dunigan D.D."/>
            <person name="Grigoriev I.V."/>
            <person name="Claverie J.M."/>
            <person name="Van Etten J.L."/>
        </authorList>
    </citation>
    <scope>NUCLEOTIDE SEQUENCE [LARGE SCALE GENOMIC DNA]</scope>
    <source>
        <strain evidence="3 4">NC64A</strain>
    </source>
</reference>
<evidence type="ECO:0000256" key="1">
    <source>
        <dbReference type="SAM" id="MobiDB-lite"/>
    </source>
</evidence>
<keyword evidence="2" id="KW-0812">Transmembrane</keyword>
<dbReference type="InParanoid" id="E1Z4R3"/>
<proteinExistence type="predicted"/>
<dbReference type="OrthoDB" id="510012at2759"/>
<dbReference type="GeneID" id="17358658"/>
<dbReference type="InterPro" id="IPR013320">
    <property type="entry name" value="ConA-like_dom_sf"/>
</dbReference>